<keyword evidence="6" id="KW-0812">Transmembrane</keyword>
<evidence type="ECO:0000256" key="5">
    <source>
        <dbReference type="SAM" id="MobiDB-lite"/>
    </source>
</evidence>
<feature type="compositionally biased region" description="Polar residues" evidence="5">
    <location>
        <begin position="77"/>
        <end position="87"/>
    </location>
</feature>
<keyword evidence="10" id="KW-1185">Reference proteome</keyword>
<evidence type="ECO:0000256" key="3">
    <source>
        <dbReference type="ARBA" id="ARBA00022729"/>
    </source>
</evidence>
<dbReference type="EMBL" id="JAFREM010000011">
    <property type="protein sequence ID" value="MBO1305843.1"/>
    <property type="molecule type" value="Genomic_DNA"/>
</dbReference>
<dbReference type="Pfam" id="PF00746">
    <property type="entry name" value="Gram_pos_anchor"/>
    <property type="match status" value="1"/>
</dbReference>
<dbReference type="NCBIfam" id="TIGR01167">
    <property type="entry name" value="LPXTG_anchor"/>
    <property type="match status" value="1"/>
</dbReference>
<evidence type="ECO:0000256" key="4">
    <source>
        <dbReference type="ARBA" id="ARBA00023088"/>
    </source>
</evidence>
<evidence type="ECO:0000256" key="1">
    <source>
        <dbReference type="ARBA" id="ARBA00022512"/>
    </source>
</evidence>
<feature type="region of interest" description="Disordered" evidence="5">
    <location>
        <begin position="278"/>
        <end position="310"/>
    </location>
</feature>
<organism evidence="9 10">
    <name type="scientific">Candidatus Enterococcus moelleringii</name>
    <dbReference type="NCBI Taxonomy" id="2815325"/>
    <lineage>
        <taxon>Bacteria</taxon>
        <taxon>Bacillati</taxon>
        <taxon>Bacillota</taxon>
        <taxon>Bacilli</taxon>
        <taxon>Lactobacillales</taxon>
        <taxon>Enterococcaceae</taxon>
        <taxon>Enterococcus</taxon>
    </lineage>
</organism>
<proteinExistence type="predicted"/>
<keyword evidence="2" id="KW-0964">Secreted</keyword>
<dbReference type="RefSeq" id="WP_207672770.1">
    <property type="nucleotide sequence ID" value="NZ_JAFREM010000011.1"/>
</dbReference>
<feature type="region of interest" description="Disordered" evidence="5">
    <location>
        <begin position="24"/>
        <end position="96"/>
    </location>
</feature>
<keyword evidence="6" id="KW-1133">Transmembrane helix</keyword>
<dbReference type="Proteomes" id="UP000664601">
    <property type="component" value="Unassembled WGS sequence"/>
</dbReference>
<protein>
    <submittedName>
        <fullName evidence="9">LPXTG cell wall anchor domain-containing protein</fullName>
    </submittedName>
</protein>
<evidence type="ECO:0000256" key="2">
    <source>
        <dbReference type="ARBA" id="ARBA00022525"/>
    </source>
</evidence>
<keyword evidence="1" id="KW-0134">Cell wall</keyword>
<keyword evidence="6" id="KW-0472">Membrane</keyword>
<sequence length="355" mass="38928">MKKWLLLGVCVLAFPLAAHAESNETNGNEAALTAQEETLTSTQNSDEVNTVASTEPTNDPSNTATSDSAAAVEPVVTTDSSSPQGTVSDKEAEDVQNKVVEDIEKDLGIKASEEKQDTNLTAQQWREALYEIGGNLISKEEVDSYTDQQLLNAQTLFERYNYDTVGMDASSFARLLQALYKDNTLSYEAATQALSFNPRNYQSSLDLIPVVDQLQAYLKAMYPANSSFWGVRSLTNDELIAILKHIAPVQQKIIEQRGYLWPGMIALISNYAEKGIPATEDSTQQTQESSTAESTTTSSTKQAAATTPSSSESQTIVQKLLPKTGEQRTIWMVVIGLIIVGIVAYVWLRKSRSRH</sequence>
<feature type="transmembrane region" description="Helical" evidence="6">
    <location>
        <begin position="329"/>
        <end position="348"/>
    </location>
</feature>
<keyword evidence="4" id="KW-0572">Peptidoglycan-anchor</keyword>
<gene>
    <name evidence="9" type="ORF">JZO70_06715</name>
</gene>
<feature type="compositionally biased region" description="Polar residues" evidence="5">
    <location>
        <begin position="35"/>
        <end position="68"/>
    </location>
</feature>
<dbReference type="InterPro" id="IPR019931">
    <property type="entry name" value="LPXTG_anchor"/>
</dbReference>
<evidence type="ECO:0000256" key="6">
    <source>
        <dbReference type="SAM" id="Phobius"/>
    </source>
</evidence>
<evidence type="ECO:0000256" key="7">
    <source>
        <dbReference type="SAM" id="SignalP"/>
    </source>
</evidence>
<comment type="caution">
    <text evidence="9">The sequence shown here is derived from an EMBL/GenBank/DDBJ whole genome shotgun (WGS) entry which is preliminary data.</text>
</comment>
<keyword evidence="3 7" id="KW-0732">Signal</keyword>
<feature type="domain" description="Gram-positive cocci surface proteins LPxTG" evidence="8">
    <location>
        <begin position="318"/>
        <end position="349"/>
    </location>
</feature>
<accession>A0ABS3L897</accession>
<evidence type="ECO:0000313" key="9">
    <source>
        <dbReference type="EMBL" id="MBO1305843.1"/>
    </source>
</evidence>
<feature type="signal peptide" evidence="7">
    <location>
        <begin position="1"/>
        <end position="20"/>
    </location>
</feature>
<evidence type="ECO:0000313" key="10">
    <source>
        <dbReference type="Proteomes" id="UP000664601"/>
    </source>
</evidence>
<name>A0ABS3L897_9ENTE</name>
<reference evidence="9 10" key="1">
    <citation type="submission" date="2021-03" db="EMBL/GenBank/DDBJ databases">
        <title>Enterococcal diversity collection.</title>
        <authorList>
            <person name="Gilmore M.S."/>
            <person name="Schwartzman J."/>
            <person name="Van Tyne D."/>
            <person name="Martin M."/>
            <person name="Earl A.M."/>
            <person name="Manson A.L."/>
            <person name="Straub T."/>
            <person name="Salamzade R."/>
            <person name="Saavedra J."/>
            <person name="Lebreton F."/>
            <person name="Prichula J."/>
            <person name="Schaufler K."/>
            <person name="Gaca A."/>
            <person name="Sgardioli B."/>
            <person name="Wagenaar J."/>
            <person name="Strong T."/>
        </authorList>
    </citation>
    <scope>NUCLEOTIDE SEQUENCE [LARGE SCALE GENOMIC DNA]</scope>
    <source>
        <strain evidence="9 10">669A</strain>
    </source>
</reference>
<evidence type="ECO:0000259" key="8">
    <source>
        <dbReference type="Pfam" id="PF00746"/>
    </source>
</evidence>
<feature type="chain" id="PRO_5046582291" evidence="7">
    <location>
        <begin position="21"/>
        <end position="355"/>
    </location>
</feature>